<sequence>MKLKYLGALLLLSTGSAAAGVLPARYEQDLKRFAVSTDSVTNDYYGSGIVGNGLLGASVYKQPGDTLCWELGRSDVYDHRYGEPYTNLYSRCRLPIGKFMLPMEGGSSSLTIDLYGARVEGTIRRPGKNPVKWRTWTPAEHNAYVIEWEGDSLPAITFVPELSASPRFTYPKPYYGDPALDKYEPNPAPKIYTEGEYTICKQPMTAGGEYTTVWTVCDAGKNKKALIASVAYSQERTDTEKEAVRDIEAVRSASLKKAERMHRDWWHRFYSESYVSVGEETYDRFFWMQLYKLGSATRSDGRPIDLMGPWFHKITPWPAIWWNLNIQLTYSPMCAIGHSELSEPLLKLLDDHVENLMKNVPEECPYPAIAIGRTSSYDCISPVTKEHGLLLWTLYYYWEYCRYTQDDARMREGLFPLLKLAVNYYRWKLFEGEDGYLHLPKSHSPEYADAEDCNFELALLRWGCDRLVEIDRQYGIGDSLLPEWERIRSRLVPYPQDAEEGMLIGKGVHLTGGHRHYSHLLMFSPLQNLSLGDSANRDLANRSINHWLGFRNGYYVGYTYSGAASMVTLMGEGDRAYGYLNTFFRKFAKFNSLYAESGPCFETPLAVLKSFTEMLLLSRGTEIRVMPAVPAAWPDIRYERLRTQGGCEVSASREGGLLREVRITSLYGGPCEVYADIPSDSLRVKAPKGVGVSEGEDGAICLDMPKGATAVLSRIQ</sequence>
<accession>A0A379MSU3</accession>
<protein>
    <recommendedName>
        <fullName evidence="6">Alpha-L-fucosidase</fullName>
    </recommendedName>
</protein>
<dbReference type="Proteomes" id="UP000255233">
    <property type="component" value="Unassembled WGS sequence"/>
</dbReference>
<dbReference type="PANTHER" id="PTHR31084:SF0">
    <property type="entry name" value="ALPHA-L-FUCOSIDASE 2"/>
    <property type="match status" value="1"/>
</dbReference>
<dbReference type="Gene3D" id="1.50.10.10">
    <property type="match status" value="1"/>
</dbReference>
<keyword evidence="5" id="KW-1185">Reference proteome</keyword>
<dbReference type="InterPro" id="IPR012341">
    <property type="entry name" value="6hp_glycosidase-like_sf"/>
</dbReference>
<reference evidence="4 5" key="1">
    <citation type="submission" date="2018-06" db="EMBL/GenBank/DDBJ databases">
        <authorList>
            <consortium name="Pathogen Informatics"/>
            <person name="Doyle S."/>
        </authorList>
    </citation>
    <scope>NUCLEOTIDE SEQUENCE [LARGE SCALE GENOMIC DNA]</scope>
    <source>
        <strain evidence="4 5">NCTC11190</strain>
    </source>
</reference>
<organism evidence="4 5">
    <name type="scientific">Rikenella microfusus</name>
    <dbReference type="NCBI Taxonomy" id="28139"/>
    <lineage>
        <taxon>Bacteria</taxon>
        <taxon>Pseudomonadati</taxon>
        <taxon>Bacteroidota</taxon>
        <taxon>Bacteroidia</taxon>
        <taxon>Bacteroidales</taxon>
        <taxon>Rikenellaceae</taxon>
        <taxon>Rikenella</taxon>
    </lineage>
</organism>
<name>A0A379MSU3_9BACT</name>
<dbReference type="EMBL" id="UGVL01000001">
    <property type="protein sequence ID" value="SUE34804.1"/>
    <property type="molecule type" value="Genomic_DNA"/>
</dbReference>
<dbReference type="InterPro" id="IPR049053">
    <property type="entry name" value="AFCA-like_C"/>
</dbReference>
<feature type="signal peptide" evidence="1">
    <location>
        <begin position="1"/>
        <end position="19"/>
    </location>
</feature>
<gene>
    <name evidence="4" type="ORF">NCTC11190_02037</name>
</gene>
<dbReference type="GO" id="GO:0005975">
    <property type="term" value="P:carbohydrate metabolic process"/>
    <property type="evidence" value="ECO:0007669"/>
    <property type="project" value="InterPro"/>
</dbReference>
<dbReference type="Pfam" id="PF21307">
    <property type="entry name" value="Glyco_hydro_95_C"/>
    <property type="match status" value="1"/>
</dbReference>
<evidence type="ECO:0008006" key="6">
    <source>
        <dbReference type="Google" id="ProtNLM"/>
    </source>
</evidence>
<dbReference type="STRING" id="880526.GCA_000427365_01781"/>
<dbReference type="InterPro" id="IPR008928">
    <property type="entry name" value="6-hairpin_glycosidase_sf"/>
</dbReference>
<dbReference type="SUPFAM" id="SSF48208">
    <property type="entry name" value="Six-hairpin glycosidases"/>
    <property type="match status" value="1"/>
</dbReference>
<evidence type="ECO:0000259" key="2">
    <source>
        <dbReference type="Pfam" id="PF21307"/>
    </source>
</evidence>
<dbReference type="InterPro" id="IPR054363">
    <property type="entry name" value="GH95_cat"/>
</dbReference>
<evidence type="ECO:0000259" key="3">
    <source>
        <dbReference type="Pfam" id="PF22124"/>
    </source>
</evidence>
<evidence type="ECO:0000313" key="5">
    <source>
        <dbReference type="Proteomes" id="UP000255233"/>
    </source>
</evidence>
<dbReference type="AlphaFoldDB" id="A0A379MSU3"/>
<keyword evidence="1" id="KW-0732">Signal</keyword>
<dbReference type="Pfam" id="PF22124">
    <property type="entry name" value="Glyco_hydro_95_cat"/>
    <property type="match status" value="1"/>
</dbReference>
<proteinExistence type="predicted"/>
<feature type="chain" id="PRO_5016838048" description="Alpha-L-fucosidase" evidence="1">
    <location>
        <begin position="20"/>
        <end position="716"/>
    </location>
</feature>
<feature type="domain" description="Glycosyl hydrolase family 95 catalytic" evidence="3">
    <location>
        <begin position="291"/>
        <end position="594"/>
    </location>
</feature>
<dbReference type="GO" id="GO:0004560">
    <property type="term" value="F:alpha-L-fucosidase activity"/>
    <property type="evidence" value="ECO:0007669"/>
    <property type="project" value="TreeGrafter"/>
</dbReference>
<evidence type="ECO:0000256" key="1">
    <source>
        <dbReference type="SAM" id="SignalP"/>
    </source>
</evidence>
<evidence type="ECO:0000313" key="4">
    <source>
        <dbReference type="EMBL" id="SUE34804.1"/>
    </source>
</evidence>
<dbReference type="PANTHER" id="PTHR31084">
    <property type="entry name" value="ALPHA-L-FUCOSIDASE 2"/>
    <property type="match status" value="1"/>
</dbReference>
<feature type="domain" description="Alpha fucosidase A-like C-terminal" evidence="2">
    <location>
        <begin position="618"/>
        <end position="709"/>
    </location>
</feature>